<dbReference type="SMART" id="SM00421">
    <property type="entry name" value="HTH_LUXR"/>
    <property type="match status" value="1"/>
</dbReference>
<dbReference type="InterPro" id="IPR016032">
    <property type="entry name" value="Sig_transdc_resp-reg_C-effctor"/>
</dbReference>
<protein>
    <submittedName>
        <fullName evidence="8">Response regulator transcription factor</fullName>
    </submittedName>
</protein>
<dbReference type="AlphaFoldDB" id="A0A5P2HBG5"/>
<dbReference type="PROSITE" id="PS50110">
    <property type="entry name" value="RESPONSE_REGULATORY"/>
    <property type="match status" value="1"/>
</dbReference>
<dbReference type="Gene3D" id="3.40.50.2300">
    <property type="match status" value="1"/>
</dbReference>
<evidence type="ECO:0000313" key="9">
    <source>
        <dbReference type="Proteomes" id="UP000322822"/>
    </source>
</evidence>
<dbReference type="GO" id="GO:0006355">
    <property type="term" value="P:regulation of DNA-templated transcription"/>
    <property type="evidence" value="ECO:0007669"/>
    <property type="project" value="InterPro"/>
</dbReference>
<dbReference type="PANTHER" id="PTHR43214">
    <property type="entry name" value="TWO-COMPONENT RESPONSE REGULATOR"/>
    <property type="match status" value="1"/>
</dbReference>
<feature type="domain" description="Response regulatory" evidence="7">
    <location>
        <begin position="3"/>
        <end position="119"/>
    </location>
</feature>
<dbReference type="CDD" id="cd17535">
    <property type="entry name" value="REC_NarL-like"/>
    <property type="match status" value="1"/>
</dbReference>
<organism evidence="8 9">
    <name type="scientific">Cupriavidus pauculus</name>
    <dbReference type="NCBI Taxonomy" id="82633"/>
    <lineage>
        <taxon>Bacteria</taxon>
        <taxon>Pseudomonadati</taxon>
        <taxon>Pseudomonadota</taxon>
        <taxon>Betaproteobacteria</taxon>
        <taxon>Burkholderiales</taxon>
        <taxon>Burkholderiaceae</taxon>
        <taxon>Cupriavidus</taxon>
    </lineage>
</organism>
<dbReference type="PROSITE" id="PS50043">
    <property type="entry name" value="HTH_LUXR_2"/>
    <property type="match status" value="1"/>
</dbReference>
<reference evidence="8 9" key="1">
    <citation type="submission" date="2019-09" db="EMBL/GenBank/DDBJ databases">
        <title>FDA dAtabase for Regulatory Grade micrObial Sequences (FDA-ARGOS): Supporting development and validation of Infectious Disease Dx tests.</title>
        <authorList>
            <person name="Sciortino C."/>
            <person name="Tallon L."/>
            <person name="Sadzewicz L."/>
            <person name="Vavikolanu K."/>
            <person name="Mehta A."/>
            <person name="Aluvathingal J."/>
            <person name="Nadendla S."/>
            <person name="Nandy P."/>
            <person name="Geyer C."/>
            <person name="Yan Y."/>
            <person name="Sichtig H."/>
        </authorList>
    </citation>
    <scope>NUCLEOTIDE SEQUENCE [LARGE SCALE GENOMIC DNA]</scope>
    <source>
        <strain evidence="8 9">FDAARGOS_664</strain>
    </source>
</reference>
<dbReference type="SUPFAM" id="SSF46894">
    <property type="entry name" value="C-terminal effector domain of the bipartite response regulators"/>
    <property type="match status" value="1"/>
</dbReference>
<dbReference type="OrthoDB" id="9816469at2"/>
<gene>
    <name evidence="8" type="ORF">FOB72_19915</name>
</gene>
<evidence type="ECO:0000259" key="6">
    <source>
        <dbReference type="PROSITE" id="PS50043"/>
    </source>
</evidence>
<dbReference type="PANTHER" id="PTHR43214:SF41">
    <property type="entry name" value="NITRATE_NITRITE RESPONSE REGULATOR PROTEIN NARP"/>
    <property type="match status" value="1"/>
</dbReference>
<evidence type="ECO:0000256" key="4">
    <source>
        <dbReference type="ARBA" id="ARBA00023163"/>
    </source>
</evidence>
<keyword evidence="2" id="KW-0805">Transcription regulation</keyword>
<accession>A0A5P2HBG5</accession>
<feature type="modified residue" description="4-aspartylphosphate" evidence="5">
    <location>
        <position position="54"/>
    </location>
</feature>
<dbReference type="InterPro" id="IPR039420">
    <property type="entry name" value="WalR-like"/>
</dbReference>
<dbReference type="GO" id="GO:0003677">
    <property type="term" value="F:DNA binding"/>
    <property type="evidence" value="ECO:0007669"/>
    <property type="project" value="UniProtKB-KW"/>
</dbReference>
<dbReference type="InterPro" id="IPR011006">
    <property type="entry name" value="CheY-like_superfamily"/>
</dbReference>
<feature type="domain" description="HTH luxR-type" evidence="6">
    <location>
        <begin position="142"/>
        <end position="207"/>
    </location>
</feature>
<dbReference type="InterPro" id="IPR000792">
    <property type="entry name" value="Tscrpt_reg_LuxR_C"/>
</dbReference>
<evidence type="ECO:0000313" key="8">
    <source>
        <dbReference type="EMBL" id="QET04400.1"/>
    </source>
</evidence>
<evidence type="ECO:0000256" key="3">
    <source>
        <dbReference type="ARBA" id="ARBA00023125"/>
    </source>
</evidence>
<evidence type="ECO:0000256" key="5">
    <source>
        <dbReference type="PROSITE-ProRule" id="PRU00169"/>
    </source>
</evidence>
<evidence type="ECO:0000256" key="2">
    <source>
        <dbReference type="ARBA" id="ARBA00023015"/>
    </source>
</evidence>
<dbReference type="InterPro" id="IPR001789">
    <property type="entry name" value="Sig_transdc_resp-reg_receiver"/>
</dbReference>
<dbReference type="EMBL" id="CP044067">
    <property type="protein sequence ID" value="QET04400.1"/>
    <property type="molecule type" value="Genomic_DNA"/>
</dbReference>
<evidence type="ECO:0000256" key="1">
    <source>
        <dbReference type="ARBA" id="ARBA00022553"/>
    </source>
</evidence>
<dbReference type="GO" id="GO:0000160">
    <property type="term" value="P:phosphorelay signal transduction system"/>
    <property type="evidence" value="ECO:0007669"/>
    <property type="project" value="InterPro"/>
</dbReference>
<name>A0A5P2HBG5_9BURK</name>
<keyword evidence="3" id="KW-0238">DNA-binding</keyword>
<dbReference type="PRINTS" id="PR00038">
    <property type="entry name" value="HTHLUXR"/>
</dbReference>
<dbReference type="CDD" id="cd06170">
    <property type="entry name" value="LuxR_C_like"/>
    <property type="match status" value="1"/>
</dbReference>
<sequence>MIRVLIADDHAVMRNGLRHILERAAGFVVTGEAANGAEVPRLVRDHPGDVIILDLSMPGRSGLELICLLRAEHPRLRILVLTMHAEEQYIVRAFRAGASGYLTKESAGTELVEALRRVAAGGTYISPAMAEKLALGLQTHMADAPHASLSDRELEVFRRIVAGESLTDIASALCVSAKTVSTYKMRLLDKLKLRSDAALVRYAIEAKLFDDDTSL</sequence>
<dbReference type="Pfam" id="PF00072">
    <property type="entry name" value="Response_reg"/>
    <property type="match status" value="1"/>
</dbReference>
<dbReference type="SMART" id="SM00448">
    <property type="entry name" value="REC"/>
    <property type="match status" value="1"/>
</dbReference>
<keyword evidence="4" id="KW-0804">Transcription</keyword>
<dbReference type="Proteomes" id="UP000322822">
    <property type="component" value="Chromosome 2"/>
</dbReference>
<evidence type="ECO:0000259" key="7">
    <source>
        <dbReference type="PROSITE" id="PS50110"/>
    </source>
</evidence>
<dbReference type="RefSeq" id="WP_150374462.1">
    <property type="nucleotide sequence ID" value="NZ_CP044067.1"/>
</dbReference>
<dbReference type="SUPFAM" id="SSF52172">
    <property type="entry name" value="CheY-like"/>
    <property type="match status" value="1"/>
</dbReference>
<dbReference type="Pfam" id="PF00196">
    <property type="entry name" value="GerE"/>
    <property type="match status" value="1"/>
</dbReference>
<proteinExistence type="predicted"/>
<keyword evidence="1 5" id="KW-0597">Phosphoprotein</keyword>
<dbReference type="InterPro" id="IPR058245">
    <property type="entry name" value="NreC/VraR/RcsB-like_REC"/>
</dbReference>